<reference evidence="2" key="2">
    <citation type="journal article" date="2015" name="Data Brief">
        <title>Shoot transcriptome of the giant reed, Arundo donax.</title>
        <authorList>
            <person name="Barrero R.A."/>
            <person name="Guerrero F.D."/>
            <person name="Moolhuijzen P."/>
            <person name="Goolsby J.A."/>
            <person name="Tidwell J."/>
            <person name="Bellgard S.E."/>
            <person name="Bellgard M.I."/>
        </authorList>
    </citation>
    <scope>NUCLEOTIDE SEQUENCE</scope>
    <source>
        <tissue evidence="2">Shoot tissue taken approximately 20 cm above the soil surface</tissue>
    </source>
</reference>
<reference evidence="2" key="1">
    <citation type="submission" date="2014-09" db="EMBL/GenBank/DDBJ databases">
        <authorList>
            <person name="Magalhaes I.L.F."/>
            <person name="Oliveira U."/>
            <person name="Santos F.R."/>
            <person name="Vidigal T.H.D.A."/>
            <person name="Brescovit A.D."/>
            <person name="Santos A.J."/>
        </authorList>
    </citation>
    <scope>NUCLEOTIDE SEQUENCE</scope>
    <source>
        <tissue evidence="2">Shoot tissue taken approximately 20 cm above the soil surface</tissue>
    </source>
</reference>
<protein>
    <submittedName>
        <fullName evidence="2">Uncharacterized protein</fullName>
    </submittedName>
</protein>
<dbReference type="EMBL" id="GBRH01258314">
    <property type="protein sequence ID" value="JAD39581.1"/>
    <property type="molecule type" value="Transcribed_RNA"/>
</dbReference>
<keyword evidence="1" id="KW-0472">Membrane</keyword>
<dbReference type="AlphaFoldDB" id="A0A0A8ZLA7"/>
<name>A0A0A8ZLA7_ARUDO</name>
<keyword evidence="1" id="KW-1133">Transmembrane helix</keyword>
<proteinExistence type="predicted"/>
<evidence type="ECO:0000313" key="2">
    <source>
        <dbReference type="EMBL" id="JAD39581.1"/>
    </source>
</evidence>
<accession>A0A0A8ZLA7</accession>
<keyword evidence="1" id="KW-0812">Transmembrane</keyword>
<evidence type="ECO:0000256" key="1">
    <source>
        <dbReference type="SAM" id="Phobius"/>
    </source>
</evidence>
<sequence>MLPECSIWVVTSFGLLYFIITFYLCLKSQVSLWWLMGDMVSVWIYKWRPMCLDI</sequence>
<organism evidence="2">
    <name type="scientific">Arundo donax</name>
    <name type="common">Giant reed</name>
    <name type="synonym">Donax arundinaceus</name>
    <dbReference type="NCBI Taxonomy" id="35708"/>
    <lineage>
        <taxon>Eukaryota</taxon>
        <taxon>Viridiplantae</taxon>
        <taxon>Streptophyta</taxon>
        <taxon>Embryophyta</taxon>
        <taxon>Tracheophyta</taxon>
        <taxon>Spermatophyta</taxon>
        <taxon>Magnoliopsida</taxon>
        <taxon>Liliopsida</taxon>
        <taxon>Poales</taxon>
        <taxon>Poaceae</taxon>
        <taxon>PACMAD clade</taxon>
        <taxon>Arundinoideae</taxon>
        <taxon>Arundineae</taxon>
        <taxon>Arundo</taxon>
    </lineage>
</organism>
<feature type="transmembrane region" description="Helical" evidence="1">
    <location>
        <begin position="6"/>
        <end position="26"/>
    </location>
</feature>